<organism evidence="1 2">
    <name type="scientific">Clunio marinus</name>
    <dbReference type="NCBI Taxonomy" id="568069"/>
    <lineage>
        <taxon>Eukaryota</taxon>
        <taxon>Metazoa</taxon>
        <taxon>Ecdysozoa</taxon>
        <taxon>Arthropoda</taxon>
        <taxon>Hexapoda</taxon>
        <taxon>Insecta</taxon>
        <taxon>Pterygota</taxon>
        <taxon>Neoptera</taxon>
        <taxon>Endopterygota</taxon>
        <taxon>Diptera</taxon>
        <taxon>Nematocera</taxon>
        <taxon>Chironomoidea</taxon>
        <taxon>Chironomidae</taxon>
        <taxon>Clunio</taxon>
    </lineage>
</organism>
<dbReference type="EMBL" id="CVRI01000017">
    <property type="protein sequence ID" value="CRK90263.1"/>
    <property type="molecule type" value="Genomic_DNA"/>
</dbReference>
<evidence type="ECO:0000313" key="2">
    <source>
        <dbReference type="Proteomes" id="UP000183832"/>
    </source>
</evidence>
<accession>A0A1J1HQE3</accession>
<sequence>MRSQDSDASLQRWMERWKNEGERREKLLFMTTFIDYHSLSNWNTLKIEVCLFTCLNARYDVNKAFNT</sequence>
<keyword evidence="2" id="KW-1185">Reference proteome</keyword>
<gene>
    <name evidence="1" type="ORF">CLUMA_CG003974</name>
</gene>
<dbReference type="Proteomes" id="UP000183832">
    <property type="component" value="Unassembled WGS sequence"/>
</dbReference>
<reference evidence="1 2" key="1">
    <citation type="submission" date="2015-04" db="EMBL/GenBank/DDBJ databases">
        <authorList>
            <person name="Syromyatnikov M.Y."/>
            <person name="Popov V.N."/>
        </authorList>
    </citation>
    <scope>NUCLEOTIDE SEQUENCE [LARGE SCALE GENOMIC DNA]</scope>
</reference>
<dbReference type="AlphaFoldDB" id="A0A1J1HQE3"/>
<protein>
    <submittedName>
        <fullName evidence="1">CLUMA_CG003974, isoform A</fullName>
    </submittedName>
</protein>
<name>A0A1J1HQE3_9DIPT</name>
<evidence type="ECO:0000313" key="1">
    <source>
        <dbReference type="EMBL" id="CRK90263.1"/>
    </source>
</evidence>
<proteinExistence type="predicted"/>